<proteinExistence type="predicted"/>
<dbReference type="EMBL" id="JABCIY010000071">
    <property type="protein sequence ID" value="KAF7193831.1"/>
    <property type="molecule type" value="Genomic_DNA"/>
</dbReference>
<evidence type="ECO:0008006" key="3">
    <source>
        <dbReference type="Google" id="ProtNLM"/>
    </source>
</evidence>
<sequence>MTAHSSSTSTRTALERLKLVERSLKSNMAESITADYLVIGAGAMAMAFVDTLLSETTDKKIIMLDRRARPGGHWVTAYPFVRLHQPAAFYGVNSRALDSGQIDEVGWNKGLFELSSRDAVVAYFDLVMRQTFLPSGRVEFFPKHEYLGEGEFKSLLTKKSYKVGPETTIVDATYSRTSVPSMRPPPYEVAKGVDLVTPNGLPEITRGYANYTIVGAGKTAIDTCLWLLENDIKESEITWIMPRDSFFIERDSLQPASRFPEKAQARIQATMESTMEATSVEHYLQLQLEKKILYRLDENVWPTMYHCATVSLLELDAIRKISNIVRKGRVTKVTPEEVHLEKGTYTPNPDTLYIDCSASAVAKMSPIPIFHNKTITLQPVRFCQQTFSAALIAHVEATYPSSDEAFKNSLCKPVPMPNEPVDNLLVSLQSNINQLRWGQEPEMRKWLAGSRLDYYGSIFPKPPEDPEQAMEMAKRMREGMVGMSRKLWALLEGLPEPERTRVMGQLEGFSLEGL</sequence>
<dbReference type="SUPFAM" id="SSF51905">
    <property type="entry name" value="FAD/NAD(P)-binding domain"/>
    <property type="match status" value="1"/>
</dbReference>
<organism evidence="1 2">
    <name type="scientific">Pseudocercospora fuligena</name>
    <dbReference type="NCBI Taxonomy" id="685502"/>
    <lineage>
        <taxon>Eukaryota</taxon>
        <taxon>Fungi</taxon>
        <taxon>Dikarya</taxon>
        <taxon>Ascomycota</taxon>
        <taxon>Pezizomycotina</taxon>
        <taxon>Dothideomycetes</taxon>
        <taxon>Dothideomycetidae</taxon>
        <taxon>Mycosphaerellales</taxon>
        <taxon>Mycosphaerellaceae</taxon>
        <taxon>Pseudocercospora</taxon>
    </lineage>
</organism>
<dbReference type="InterPro" id="IPR036188">
    <property type="entry name" value="FAD/NAD-bd_sf"/>
</dbReference>
<name>A0A8H6RJY5_9PEZI</name>
<dbReference type="OrthoDB" id="4114509at2759"/>
<evidence type="ECO:0000313" key="1">
    <source>
        <dbReference type="EMBL" id="KAF7193831.1"/>
    </source>
</evidence>
<reference evidence="1" key="1">
    <citation type="submission" date="2020-04" db="EMBL/GenBank/DDBJ databases">
        <title>Draft genome resource of the tomato pathogen Pseudocercospora fuligena.</title>
        <authorList>
            <person name="Zaccaron A."/>
        </authorList>
    </citation>
    <scope>NUCLEOTIDE SEQUENCE</scope>
    <source>
        <strain evidence="1">PF001</strain>
    </source>
</reference>
<dbReference type="AlphaFoldDB" id="A0A8H6RJY5"/>
<comment type="caution">
    <text evidence="1">The sequence shown here is derived from an EMBL/GenBank/DDBJ whole genome shotgun (WGS) entry which is preliminary data.</text>
</comment>
<protein>
    <recommendedName>
        <fullName evidence="3">FAD/NAD(P)-binding domain-containing protein</fullName>
    </recommendedName>
</protein>
<keyword evidence="2" id="KW-1185">Reference proteome</keyword>
<evidence type="ECO:0000313" key="2">
    <source>
        <dbReference type="Proteomes" id="UP000660729"/>
    </source>
</evidence>
<dbReference type="Proteomes" id="UP000660729">
    <property type="component" value="Unassembled WGS sequence"/>
</dbReference>
<gene>
    <name evidence="1" type="ORF">HII31_04900</name>
</gene>
<accession>A0A8H6RJY5</accession>
<dbReference type="Gene3D" id="3.50.50.60">
    <property type="entry name" value="FAD/NAD(P)-binding domain"/>
    <property type="match status" value="1"/>
</dbReference>